<dbReference type="AlphaFoldDB" id="A0A9P8PVI3"/>
<name>A0A9P8PVI3_9ASCO</name>
<reference evidence="3" key="1">
    <citation type="journal article" date="2021" name="Open Biol.">
        <title>Shared evolutionary footprints suggest mitochondrial oxidative damage underlies multiple complex I losses in fungi.</title>
        <authorList>
            <person name="Schikora-Tamarit M.A."/>
            <person name="Marcet-Houben M."/>
            <person name="Nosek J."/>
            <person name="Gabaldon T."/>
        </authorList>
    </citation>
    <scope>NUCLEOTIDE SEQUENCE</scope>
    <source>
        <strain evidence="3">CBS6341</strain>
    </source>
</reference>
<dbReference type="InterPro" id="IPR014804">
    <property type="entry name" value="Pet20-like"/>
</dbReference>
<protein>
    <submittedName>
        <fullName evidence="3">Uncharacterized protein</fullName>
    </submittedName>
</protein>
<gene>
    <name evidence="3" type="ORF">WICMUC_001402</name>
</gene>
<comment type="caution">
    <text evidence="3">The sequence shown here is derived from an EMBL/GenBank/DDBJ whole genome shotgun (WGS) entry which is preliminary data.</text>
</comment>
<comment type="subcellular location">
    <subcellularLocation>
        <location evidence="1">Mitochondrion</location>
    </subcellularLocation>
</comment>
<sequence length="227" mass="25784">MLILRSSKPLLKKDVPIFVQSLRYQSSSKPNSVVSQSMKDVAAKVSKKSINKITSNEYNALSNQNLLSSQNHSGKNTQVSSAQKLPKIKKDYSSVPKVPSLDYVDRVKFSIDHFYSGYRPLYMDKLKENLIPTRGSSLFSAYESCWSYSPSGSETFPEWESVDPAIIDTLKPFNPPLTRDQKIEIETKKEIEREKSMTLDANKRGRTIKQKGRIKPIAALLHNKRVK</sequence>
<dbReference type="OrthoDB" id="3981000at2759"/>
<evidence type="ECO:0000256" key="1">
    <source>
        <dbReference type="ARBA" id="ARBA00004173"/>
    </source>
</evidence>
<dbReference type="Pfam" id="PF08692">
    <property type="entry name" value="Pet20"/>
    <property type="match status" value="1"/>
</dbReference>
<dbReference type="Proteomes" id="UP000769528">
    <property type="component" value="Unassembled WGS sequence"/>
</dbReference>
<dbReference type="GO" id="GO:0005739">
    <property type="term" value="C:mitochondrion"/>
    <property type="evidence" value="ECO:0007669"/>
    <property type="project" value="UniProtKB-SubCell"/>
</dbReference>
<accession>A0A9P8PVI3</accession>
<organism evidence="3 4">
    <name type="scientific">Wickerhamomyces mucosus</name>
    <dbReference type="NCBI Taxonomy" id="1378264"/>
    <lineage>
        <taxon>Eukaryota</taxon>
        <taxon>Fungi</taxon>
        <taxon>Dikarya</taxon>
        <taxon>Ascomycota</taxon>
        <taxon>Saccharomycotina</taxon>
        <taxon>Saccharomycetes</taxon>
        <taxon>Phaffomycetales</taxon>
        <taxon>Wickerhamomycetaceae</taxon>
        <taxon>Wickerhamomyces</taxon>
    </lineage>
</organism>
<evidence type="ECO:0000313" key="4">
    <source>
        <dbReference type="Proteomes" id="UP000769528"/>
    </source>
</evidence>
<dbReference type="EMBL" id="JAEUBF010000443">
    <property type="protein sequence ID" value="KAH3678385.1"/>
    <property type="molecule type" value="Genomic_DNA"/>
</dbReference>
<keyword evidence="4" id="KW-1185">Reference proteome</keyword>
<evidence type="ECO:0000256" key="2">
    <source>
        <dbReference type="ARBA" id="ARBA00023128"/>
    </source>
</evidence>
<keyword evidence="2" id="KW-0496">Mitochondrion</keyword>
<evidence type="ECO:0000313" key="3">
    <source>
        <dbReference type="EMBL" id="KAH3678385.1"/>
    </source>
</evidence>
<reference evidence="3" key="2">
    <citation type="submission" date="2021-01" db="EMBL/GenBank/DDBJ databases">
        <authorList>
            <person name="Schikora-Tamarit M.A."/>
        </authorList>
    </citation>
    <scope>NUCLEOTIDE SEQUENCE</scope>
    <source>
        <strain evidence="3">CBS6341</strain>
    </source>
</reference>
<proteinExistence type="predicted"/>